<dbReference type="AlphaFoldDB" id="A0A0C3BP97"/>
<dbReference type="PROSITE" id="PS51526">
    <property type="entry name" value="RFX_DBD"/>
    <property type="match status" value="1"/>
</dbReference>
<dbReference type="GO" id="GO:0006325">
    <property type="term" value="P:chromatin organization"/>
    <property type="evidence" value="ECO:0007669"/>
    <property type="project" value="UniProtKB-KW"/>
</dbReference>
<name>A0A0C3BP97_SERVB</name>
<dbReference type="InterPro" id="IPR003150">
    <property type="entry name" value="DNA-bd_RFX"/>
</dbReference>
<dbReference type="PANTHER" id="PTHR22970">
    <property type="entry name" value="AT-RICH INTERACTIVE DOMAIN-CONTAINING PROTEIN 2"/>
    <property type="match status" value="1"/>
</dbReference>
<evidence type="ECO:0000259" key="6">
    <source>
        <dbReference type="PROSITE" id="PS51526"/>
    </source>
</evidence>
<keyword evidence="3" id="KW-0804">Transcription</keyword>
<protein>
    <recommendedName>
        <fullName evidence="6">RFX-type winged-helix domain-containing protein</fullName>
    </recommendedName>
</protein>
<dbReference type="OrthoDB" id="338531at2759"/>
<feature type="domain" description="RFX-type winged-helix" evidence="6">
    <location>
        <begin position="341"/>
        <end position="419"/>
    </location>
</feature>
<reference evidence="8" key="2">
    <citation type="submission" date="2015-01" db="EMBL/GenBank/DDBJ databases">
        <title>Evolutionary Origins and Diversification of the Mycorrhizal Mutualists.</title>
        <authorList>
            <consortium name="DOE Joint Genome Institute"/>
            <consortium name="Mycorrhizal Genomics Consortium"/>
            <person name="Kohler A."/>
            <person name="Kuo A."/>
            <person name="Nagy L.G."/>
            <person name="Floudas D."/>
            <person name="Copeland A."/>
            <person name="Barry K.W."/>
            <person name="Cichocki N."/>
            <person name="Veneault-Fourrey C."/>
            <person name="LaButti K."/>
            <person name="Lindquist E.A."/>
            <person name="Lipzen A."/>
            <person name="Lundell T."/>
            <person name="Morin E."/>
            <person name="Murat C."/>
            <person name="Riley R."/>
            <person name="Ohm R."/>
            <person name="Sun H."/>
            <person name="Tunlid A."/>
            <person name="Henrissat B."/>
            <person name="Grigoriev I.V."/>
            <person name="Hibbett D.S."/>
            <person name="Martin F."/>
        </authorList>
    </citation>
    <scope>NUCLEOTIDE SEQUENCE [LARGE SCALE GENOMIC DNA]</scope>
    <source>
        <strain evidence="8">MAFF 305830</strain>
    </source>
</reference>
<dbReference type="STRING" id="933852.A0A0C3BP97"/>
<keyword evidence="8" id="KW-1185">Reference proteome</keyword>
<feature type="region of interest" description="Disordered" evidence="5">
    <location>
        <begin position="1"/>
        <end position="31"/>
    </location>
</feature>
<dbReference type="Proteomes" id="UP000054097">
    <property type="component" value="Unassembled WGS sequence"/>
</dbReference>
<dbReference type="GO" id="GO:0016586">
    <property type="term" value="C:RSC-type complex"/>
    <property type="evidence" value="ECO:0007669"/>
    <property type="project" value="TreeGrafter"/>
</dbReference>
<dbReference type="GO" id="GO:0006355">
    <property type="term" value="P:regulation of DNA-templated transcription"/>
    <property type="evidence" value="ECO:0007669"/>
    <property type="project" value="InterPro"/>
</dbReference>
<keyword evidence="2" id="KW-0805">Transcription regulation</keyword>
<gene>
    <name evidence="7" type="ORF">M408DRAFT_87762</name>
</gene>
<dbReference type="HOGENOM" id="CLU_028353_0_0_1"/>
<evidence type="ECO:0000256" key="1">
    <source>
        <dbReference type="ARBA" id="ARBA00022853"/>
    </source>
</evidence>
<reference evidence="7 8" key="1">
    <citation type="submission" date="2014-04" db="EMBL/GenBank/DDBJ databases">
        <authorList>
            <consortium name="DOE Joint Genome Institute"/>
            <person name="Kuo A."/>
            <person name="Zuccaro A."/>
            <person name="Kohler A."/>
            <person name="Nagy L.G."/>
            <person name="Floudas D."/>
            <person name="Copeland A."/>
            <person name="Barry K.W."/>
            <person name="Cichocki N."/>
            <person name="Veneault-Fourrey C."/>
            <person name="LaButti K."/>
            <person name="Lindquist E.A."/>
            <person name="Lipzen A."/>
            <person name="Lundell T."/>
            <person name="Morin E."/>
            <person name="Murat C."/>
            <person name="Sun H."/>
            <person name="Tunlid A."/>
            <person name="Henrissat B."/>
            <person name="Grigoriev I.V."/>
            <person name="Hibbett D.S."/>
            <person name="Martin F."/>
            <person name="Nordberg H.P."/>
            <person name="Cantor M.N."/>
            <person name="Hua S.X."/>
        </authorList>
    </citation>
    <scope>NUCLEOTIDE SEQUENCE [LARGE SCALE GENOMIC DNA]</scope>
    <source>
        <strain evidence="7 8">MAFF 305830</strain>
    </source>
</reference>
<evidence type="ECO:0000256" key="3">
    <source>
        <dbReference type="ARBA" id="ARBA00023163"/>
    </source>
</evidence>
<dbReference type="PANTHER" id="PTHR22970:SF14">
    <property type="entry name" value="AT-RICH INTERACTIVE DOMAIN-CONTAINING PROTEIN 2"/>
    <property type="match status" value="1"/>
</dbReference>
<evidence type="ECO:0000256" key="2">
    <source>
        <dbReference type="ARBA" id="ARBA00023015"/>
    </source>
</evidence>
<keyword evidence="1" id="KW-0156">Chromatin regulator</keyword>
<organism evidence="7 8">
    <name type="scientific">Serendipita vermifera MAFF 305830</name>
    <dbReference type="NCBI Taxonomy" id="933852"/>
    <lineage>
        <taxon>Eukaryota</taxon>
        <taxon>Fungi</taxon>
        <taxon>Dikarya</taxon>
        <taxon>Basidiomycota</taxon>
        <taxon>Agaricomycotina</taxon>
        <taxon>Agaricomycetes</taxon>
        <taxon>Sebacinales</taxon>
        <taxon>Serendipitaceae</taxon>
        <taxon>Serendipita</taxon>
    </lineage>
</organism>
<evidence type="ECO:0000313" key="7">
    <source>
        <dbReference type="EMBL" id="KIM33929.1"/>
    </source>
</evidence>
<evidence type="ECO:0000256" key="5">
    <source>
        <dbReference type="SAM" id="MobiDB-lite"/>
    </source>
</evidence>
<proteinExistence type="predicted"/>
<keyword evidence="4" id="KW-0539">Nucleus</keyword>
<feature type="compositionally biased region" description="Pro residues" evidence="5">
    <location>
        <begin position="9"/>
        <end position="21"/>
    </location>
</feature>
<accession>A0A0C3BP97</accession>
<sequence length="644" mass="71695">MMTTFQTRAPPPAHGYPPRPNGPMVQNQQPPGPPIDDIEHWFIQPAPNNRMVLALECGIISEVSWSLNRLLRLSASDRFSIGLFPTLPDLLCRWPEWYLEHYKDEDSLLFSPTPEYNINRRLALNSLLVLKNAAIGDEGALVEAKNPRIRALIFKIMKEFQTPNDLTLELLLSAMDIFRYTVQKWPAAPAKEQIETLVRIVGHSNDRAILISGWYGLHNLLDTFTTMVLVTPDSEALNAAIRALPVHIDQVLTAAALEYILAHVSHPSLAKAFLHHPAMPQVLRVLAHQLLHDQTKIIENVTTMLGAPPKTAIAQNNAIWMLELSREELDELSTLTEPSRVTKWMQQVFEVSPNAEMTQVDFWNLYKGAFAMYGLDNMLPATDLIKLVTTIFPQASAMVLPGANGKPPKFVIRGLERRRAAADNRTKCQWNRWGCQEPTFASPSLLYAHVKSHTILTPTTKCLWGSCTHESATPALFEAHLLTHLPVQIHGTRHPGQSDDLIVPLHAETYAGTPTIRPALPPPQQAMVFQKAIEDPPSTSFSTLLIMRILYRTSFVQAEVVMKTDGDHFGFPGVEQPVGEGEMEMAGGIVLEDLGFDSIEGQRRGKAAFKAIAGMLSGVHIHDAAIEAWIDEMLDSIKTLPSSL</sequence>
<dbReference type="GO" id="GO:0003677">
    <property type="term" value="F:DNA binding"/>
    <property type="evidence" value="ECO:0007669"/>
    <property type="project" value="InterPro"/>
</dbReference>
<dbReference type="EMBL" id="KN824277">
    <property type="protein sequence ID" value="KIM33929.1"/>
    <property type="molecule type" value="Genomic_DNA"/>
</dbReference>
<evidence type="ECO:0000313" key="8">
    <source>
        <dbReference type="Proteomes" id="UP000054097"/>
    </source>
</evidence>
<dbReference type="InterPro" id="IPR052406">
    <property type="entry name" value="Chromatin_Remodeling_Comp"/>
</dbReference>
<evidence type="ECO:0000256" key="4">
    <source>
        <dbReference type="ARBA" id="ARBA00023242"/>
    </source>
</evidence>